<evidence type="ECO:0000256" key="2">
    <source>
        <dbReference type="ARBA" id="ARBA00022519"/>
    </source>
</evidence>
<dbReference type="GO" id="GO:0005886">
    <property type="term" value="C:plasma membrane"/>
    <property type="evidence" value="ECO:0007669"/>
    <property type="project" value="UniProtKB-SubCell"/>
</dbReference>
<dbReference type="InterPro" id="IPR004089">
    <property type="entry name" value="MCPsignal_dom"/>
</dbReference>
<accession>A0A5S5MEY9</accession>
<dbReference type="InterPro" id="IPR000727">
    <property type="entry name" value="T_SNARE_dom"/>
</dbReference>
<keyword evidence="2" id="KW-0997">Cell inner membrane</keyword>
<dbReference type="Gene3D" id="1.10.287.950">
    <property type="entry name" value="Methyl-accepting chemotaxis protein"/>
    <property type="match status" value="1"/>
</dbReference>
<name>A0A5S5MEY9_9BACT</name>
<dbReference type="Pfam" id="PF00672">
    <property type="entry name" value="HAMP"/>
    <property type="match status" value="1"/>
</dbReference>
<dbReference type="AlphaFoldDB" id="A0A5S5MEY9"/>
<keyword evidence="6" id="KW-0812">Transmembrane</keyword>
<dbReference type="CDD" id="cd06225">
    <property type="entry name" value="HAMP"/>
    <property type="match status" value="1"/>
</dbReference>
<reference evidence="10 11" key="1">
    <citation type="submission" date="2019-06" db="EMBL/GenBank/DDBJ databases">
        <title>Desulfobotulus mexicanus sp. nov., a novel sulfate-reducing bacterium isolated from the sediment of an alkaline crater lake in Mexico.</title>
        <authorList>
            <person name="Hirschler-Rea A."/>
        </authorList>
    </citation>
    <scope>NUCLEOTIDE SEQUENCE [LARGE SCALE GENOMIC DNA]</scope>
    <source>
        <strain evidence="10 11">PAR22N</strain>
    </source>
</reference>
<evidence type="ECO:0000256" key="3">
    <source>
        <dbReference type="ARBA" id="ARBA00023224"/>
    </source>
</evidence>
<comment type="similarity">
    <text evidence="4">Belongs to the methyl-accepting chemotaxis (MCP) protein family.</text>
</comment>
<feature type="domain" description="HAMP" evidence="9">
    <location>
        <begin position="393"/>
        <end position="447"/>
    </location>
</feature>
<evidence type="ECO:0000256" key="4">
    <source>
        <dbReference type="ARBA" id="ARBA00029447"/>
    </source>
</evidence>
<dbReference type="InterPro" id="IPR003660">
    <property type="entry name" value="HAMP_dom"/>
</dbReference>
<dbReference type="PANTHER" id="PTHR32089:SF112">
    <property type="entry name" value="LYSOZYME-LIKE PROTEIN-RELATED"/>
    <property type="match status" value="1"/>
</dbReference>
<evidence type="ECO:0000313" key="11">
    <source>
        <dbReference type="Proteomes" id="UP000321899"/>
    </source>
</evidence>
<dbReference type="PROSITE" id="PS50111">
    <property type="entry name" value="CHEMOTAXIS_TRANSDUC_2"/>
    <property type="match status" value="1"/>
</dbReference>
<organism evidence="10 11">
    <name type="scientific">Desulfobotulus mexicanus</name>
    <dbReference type="NCBI Taxonomy" id="2586642"/>
    <lineage>
        <taxon>Bacteria</taxon>
        <taxon>Pseudomonadati</taxon>
        <taxon>Thermodesulfobacteriota</taxon>
        <taxon>Desulfobacteria</taxon>
        <taxon>Desulfobacterales</taxon>
        <taxon>Desulfobacteraceae</taxon>
        <taxon>Desulfobotulus</taxon>
    </lineage>
</organism>
<dbReference type="GO" id="GO:0007165">
    <property type="term" value="P:signal transduction"/>
    <property type="evidence" value="ECO:0007669"/>
    <property type="project" value="UniProtKB-KW"/>
</dbReference>
<evidence type="ECO:0000259" key="7">
    <source>
        <dbReference type="PROSITE" id="PS50111"/>
    </source>
</evidence>
<evidence type="ECO:0000259" key="9">
    <source>
        <dbReference type="PROSITE" id="PS50885"/>
    </source>
</evidence>
<dbReference type="Pfam" id="PF22673">
    <property type="entry name" value="MCP-like_PDC_1"/>
    <property type="match status" value="1"/>
</dbReference>
<feature type="domain" description="Methyl-accepting transducer" evidence="7">
    <location>
        <begin position="466"/>
        <end position="695"/>
    </location>
</feature>
<gene>
    <name evidence="10" type="ORF">FIM25_10850</name>
</gene>
<keyword evidence="6" id="KW-1133">Transmembrane helix</keyword>
<dbReference type="Pfam" id="PF00015">
    <property type="entry name" value="MCPsignal"/>
    <property type="match status" value="1"/>
</dbReference>
<dbReference type="SMART" id="SM00304">
    <property type="entry name" value="HAMP"/>
    <property type="match status" value="1"/>
</dbReference>
<dbReference type="SUPFAM" id="SSF58104">
    <property type="entry name" value="Methyl-accepting chemotaxis protein (MCP) signaling domain"/>
    <property type="match status" value="1"/>
</dbReference>
<dbReference type="PANTHER" id="PTHR32089">
    <property type="entry name" value="METHYL-ACCEPTING CHEMOTAXIS PROTEIN MCPB"/>
    <property type="match status" value="1"/>
</dbReference>
<evidence type="ECO:0000256" key="6">
    <source>
        <dbReference type="SAM" id="Phobius"/>
    </source>
</evidence>
<keyword evidence="6" id="KW-0472">Membrane</keyword>
<evidence type="ECO:0000313" key="10">
    <source>
        <dbReference type="EMBL" id="TYT74260.1"/>
    </source>
</evidence>
<protein>
    <submittedName>
        <fullName evidence="10">Methyl-accepting chemotaxis protein</fullName>
    </submittedName>
</protein>
<dbReference type="OrthoDB" id="9814362at2"/>
<dbReference type="Gene3D" id="3.30.450.20">
    <property type="entry name" value="PAS domain"/>
    <property type="match status" value="2"/>
</dbReference>
<evidence type="ECO:0000256" key="1">
    <source>
        <dbReference type="ARBA" id="ARBA00004429"/>
    </source>
</evidence>
<dbReference type="SMART" id="SM00283">
    <property type="entry name" value="MA"/>
    <property type="match status" value="1"/>
</dbReference>
<proteinExistence type="inferred from homology"/>
<feature type="transmembrane region" description="Helical" evidence="6">
    <location>
        <begin position="371"/>
        <end position="391"/>
    </location>
</feature>
<comment type="subcellular location">
    <subcellularLocation>
        <location evidence="1">Cell inner membrane</location>
        <topology evidence="1">Multi-pass membrane protein</topology>
    </subcellularLocation>
</comment>
<sequence>MEGLYDLYFKYIVIITVFFQRSLPTDFFSWNPGNEFFNKNLHQRGIIMFSRMRLKTKLLLAVCSVAVLAFAITIWIISHMASGQLQENAENLAMEAAHRHGGEVRAQLEEPLNAAETMAQILGGIQNTEYKPSRAMTAALMRSVLADNPEFWGAWAVWHPDAFDGKDTDFINTPGSDDKGQFMPYWHRSSGQPELDITGAYAEDSPDGRWYWQPYRTGKIFITPPTEYEIAGKKTTLVSACVPIRTGGRVVGVAGVDYSMERMADIIAAVQPFGKEHSYGFLVSNEGIGVAHPMEKAIGAHMRDFNIDESIIRAVQEGKVAREYGRSALLGGQSFTFYAPVRIGSSEAPWSLAVAVSMDRVLEGSRQLRNISLVIGIISIGMLFLVVFFIADRIIVRPIQHVAINLKEISEGEGDLTRRLPVKGKDEIASLSENFNTFIAKLQNMIQQIQGNARTLGLASSGLNTIASRMSEETRGTAENAGRVAAASREMSSSVHNVAAAMEEASTNINMVATATEEMTSTITEIALNAEKARSISEEAVATGKQASERMMALEQAAMDISKVTESITEISEQTNLLALNATIEAARAGEAGKGFAVVAGEIKELSRQTASATQEIRQRIEGVQALSAETIKAIGNVVRVIGDISEINATIATAVEEQTVATREIAGNISQASSGTQEVNSNVSQLSLAASEISTDINGVNAKTENLKHEGGQITASAGELADLGATLSELVGKFRV</sequence>
<feature type="domain" description="T-SNARE coiled-coil homology" evidence="8">
    <location>
        <begin position="625"/>
        <end position="687"/>
    </location>
</feature>
<feature type="transmembrane region" description="Helical" evidence="6">
    <location>
        <begin position="58"/>
        <end position="77"/>
    </location>
</feature>
<dbReference type="Proteomes" id="UP000321899">
    <property type="component" value="Unassembled WGS sequence"/>
</dbReference>
<dbReference type="EMBL" id="VDMB01000013">
    <property type="protein sequence ID" value="TYT74260.1"/>
    <property type="molecule type" value="Genomic_DNA"/>
</dbReference>
<dbReference type="PROSITE" id="PS50885">
    <property type="entry name" value="HAMP"/>
    <property type="match status" value="1"/>
</dbReference>
<evidence type="ECO:0000256" key="5">
    <source>
        <dbReference type="PROSITE-ProRule" id="PRU00284"/>
    </source>
</evidence>
<evidence type="ECO:0000259" key="8">
    <source>
        <dbReference type="PROSITE" id="PS50192"/>
    </source>
</evidence>
<dbReference type="CDD" id="cd12913">
    <property type="entry name" value="PDC1_MCP_like"/>
    <property type="match status" value="1"/>
</dbReference>
<keyword evidence="2" id="KW-1003">Cell membrane</keyword>
<comment type="caution">
    <text evidence="10">The sequence shown here is derived from an EMBL/GenBank/DDBJ whole genome shotgun (WGS) entry which is preliminary data.</text>
</comment>
<keyword evidence="3 5" id="KW-0807">Transducer</keyword>
<dbReference type="PROSITE" id="PS50192">
    <property type="entry name" value="T_SNARE"/>
    <property type="match status" value="1"/>
</dbReference>
<keyword evidence="11" id="KW-1185">Reference proteome</keyword>